<proteinExistence type="predicted"/>
<dbReference type="SUPFAM" id="SSF82171">
    <property type="entry name" value="DPP6 N-terminal domain-like"/>
    <property type="match status" value="1"/>
</dbReference>
<dbReference type="Proteomes" id="UP000824201">
    <property type="component" value="Unassembled WGS sequence"/>
</dbReference>
<protein>
    <submittedName>
        <fullName evidence="2">Uncharacterized protein</fullName>
    </submittedName>
</protein>
<evidence type="ECO:0000313" key="2">
    <source>
        <dbReference type="EMBL" id="HIR88416.1"/>
    </source>
</evidence>
<dbReference type="EMBL" id="DVHN01000062">
    <property type="protein sequence ID" value="HIR88416.1"/>
    <property type="molecule type" value="Genomic_DNA"/>
</dbReference>
<gene>
    <name evidence="2" type="ORF">IAC96_05640</name>
</gene>
<dbReference type="PROSITE" id="PS51257">
    <property type="entry name" value="PROKAR_LIPOPROTEIN"/>
    <property type="match status" value="1"/>
</dbReference>
<sequence>MKKLQIIILIGTLCIGLIGCSKKIIFHLEETKTVYESKEESERVSEESGEMPEGKIEDDWQLTNGDRVEVNELFSQICENGTYLFVKAVDEVRVVIGYLLDGRVQLTMYNMAEQQIETQIETNLTSDLVLNRISISGNFLQVYDGNHYKVINLSTGQDEIDIENIGEFSDINNSFQFAYGLYTISSDGTIFLYTTFPGEEDAIQELHWIDRKTGEDSILQTYNRNLYQEKELLSITDLQLTSDGTRLFFYGTYWEEVKDGMPVGSTSFDCFYMDLQNSENEYYSMGNKRYQIYNGGVMSWEEGDIRTGEFGDGILTFQKDGITEEKTLQLSNPKEIWNPIVSANGKYLLSSTEEDGIYYYNVYRIDDGSIGMRFQTEQLSDNITVMEGMDQIYIWNVKDKKIEEISIK</sequence>
<name>A0A9D1EDM2_9FIRM</name>
<evidence type="ECO:0000256" key="1">
    <source>
        <dbReference type="SAM" id="MobiDB-lite"/>
    </source>
</evidence>
<reference evidence="2" key="1">
    <citation type="submission" date="2020-10" db="EMBL/GenBank/DDBJ databases">
        <authorList>
            <person name="Gilroy R."/>
        </authorList>
    </citation>
    <scope>NUCLEOTIDE SEQUENCE</scope>
    <source>
        <strain evidence="2">ChiW13-3771</strain>
    </source>
</reference>
<accession>A0A9D1EDM2</accession>
<organism evidence="2 3">
    <name type="scientific">Candidatus Fimimorpha faecalis</name>
    <dbReference type="NCBI Taxonomy" id="2840824"/>
    <lineage>
        <taxon>Bacteria</taxon>
        <taxon>Bacillati</taxon>
        <taxon>Bacillota</taxon>
        <taxon>Clostridia</taxon>
        <taxon>Eubacteriales</taxon>
        <taxon>Candidatus Fimimorpha</taxon>
    </lineage>
</organism>
<comment type="caution">
    <text evidence="2">The sequence shown here is derived from an EMBL/GenBank/DDBJ whole genome shotgun (WGS) entry which is preliminary data.</text>
</comment>
<reference evidence="2" key="2">
    <citation type="journal article" date="2021" name="PeerJ">
        <title>Extensive microbial diversity within the chicken gut microbiome revealed by metagenomics and culture.</title>
        <authorList>
            <person name="Gilroy R."/>
            <person name="Ravi A."/>
            <person name="Getino M."/>
            <person name="Pursley I."/>
            <person name="Horton D.L."/>
            <person name="Alikhan N.F."/>
            <person name="Baker D."/>
            <person name="Gharbi K."/>
            <person name="Hall N."/>
            <person name="Watson M."/>
            <person name="Adriaenssens E.M."/>
            <person name="Foster-Nyarko E."/>
            <person name="Jarju S."/>
            <person name="Secka A."/>
            <person name="Antonio M."/>
            <person name="Oren A."/>
            <person name="Chaudhuri R.R."/>
            <person name="La Ragione R."/>
            <person name="Hildebrand F."/>
            <person name="Pallen M.J."/>
        </authorList>
    </citation>
    <scope>NUCLEOTIDE SEQUENCE</scope>
    <source>
        <strain evidence="2">ChiW13-3771</strain>
    </source>
</reference>
<feature type="region of interest" description="Disordered" evidence="1">
    <location>
        <begin position="37"/>
        <end position="57"/>
    </location>
</feature>
<evidence type="ECO:0000313" key="3">
    <source>
        <dbReference type="Proteomes" id="UP000824201"/>
    </source>
</evidence>
<dbReference type="AlphaFoldDB" id="A0A9D1EDM2"/>